<proteinExistence type="predicted"/>
<dbReference type="NCBIfam" id="TIGR00778">
    <property type="entry name" value="ahpD_dom"/>
    <property type="match status" value="1"/>
</dbReference>
<accession>A0ABV5S3X9</accession>
<protein>
    <submittedName>
        <fullName evidence="2">Carboxymuconolactone decarboxylase family protein</fullName>
    </submittedName>
</protein>
<sequence>MTALLGRVVRRGALERVRHVAPVPPGAARGLVADVYAQVERDFGMLAPPIALHSPAPDVLAAAWAMLRESLVASGAVSRTVKEAVAAAVSRRNACPYCLDVHGTMAYGLMTGPDAAAVAAGRTGEIADAEVRRAVVWAAGGLDDVPVPAGQAPELWGTAVTFHYLNRMVNVFLPGGLFPAGRSVPRRLIGLLTRPLVRGGRAPGASARLLAPAALPDDLGWASGNAAVRQAFAGAAAVLEQAGPAAVPDDVRELVRTELTARAGWPPGLGRGWADESAARLRPGERAAGRLALLTAIAAYQVDATVIDDFRRDAADDRRLVELTAWASFTAARHWASTAVRRALR</sequence>
<reference evidence="2 3" key="1">
    <citation type="submission" date="2024-09" db="EMBL/GenBank/DDBJ databases">
        <authorList>
            <person name="Sun Q."/>
            <person name="Mori K."/>
        </authorList>
    </citation>
    <scope>NUCLEOTIDE SEQUENCE [LARGE SCALE GENOMIC DNA]</scope>
    <source>
        <strain evidence="2 3">JCM 3143</strain>
    </source>
</reference>
<dbReference type="Gene3D" id="1.20.1290.10">
    <property type="entry name" value="AhpD-like"/>
    <property type="match status" value="1"/>
</dbReference>
<dbReference type="SUPFAM" id="SSF69118">
    <property type="entry name" value="AhpD-like"/>
    <property type="match status" value="1"/>
</dbReference>
<dbReference type="Pfam" id="PF02627">
    <property type="entry name" value="CMD"/>
    <property type="match status" value="1"/>
</dbReference>
<dbReference type="EMBL" id="JBHMBW010000019">
    <property type="protein sequence ID" value="MFB9625808.1"/>
    <property type="molecule type" value="Genomic_DNA"/>
</dbReference>
<comment type="caution">
    <text evidence="2">The sequence shown here is derived from an EMBL/GenBank/DDBJ whole genome shotgun (WGS) entry which is preliminary data.</text>
</comment>
<organism evidence="2 3">
    <name type="scientific">Nonomuraea helvata</name>
    <dbReference type="NCBI Taxonomy" id="37484"/>
    <lineage>
        <taxon>Bacteria</taxon>
        <taxon>Bacillati</taxon>
        <taxon>Actinomycetota</taxon>
        <taxon>Actinomycetes</taxon>
        <taxon>Streptosporangiales</taxon>
        <taxon>Streptosporangiaceae</taxon>
        <taxon>Nonomuraea</taxon>
    </lineage>
</organism>
<keyword evidence="3" id="KW-1185">Reference proteome</keyword>
<gene>
    <name evidence="2" type="ORF">ACFFSA_22215</name>
</gene>
<evidence type="ECO:0000259" key="1">
    <source>
        <dbReference type="Pfam" id="PF02627"/>
    </source>
</evidence>
<dbReference type="InterPro" id="IPR004675">
    <property type="entry name" value="AhpD_core"/>
</dbReference>
<dbReference type="RefSeq" id="WP_344984357.1">
    <property type="nucleotide sequence ID" value="NZ_BAAAXV010000001.1"/>
</dbReference>
<dbReference type="InterPro" id="IPR029032">
    <property type="entry name" value="AhpD-like"/>
</dbReference>
<feature type="domain" description="Carboxymuconolactone decarboxylase-like" evidence="1">
    <location>
        <begin position="60"/>
        <end position="107"/>
    </location>
</feature>
<dbReference type="InterPro" id="IPR003779">
    <property type="entry name" value="CMD-like"/>
</dbReference>
<dbReference type="Proteomes" id="UP001589532">
    <property type="component" value="Unassembled WGS sequence"/>
</dbReference>
<evidence type="ECO:0000313" key="3">
    <source>
        <dbReference type="Proteomes" id="UP001589532"/>
    </source>
</evidence>
<evidence type="ECO:0000313" key="2">
    <source>
        <dbReference type="EMBL" id="MFB9625808.1"/>
    </source>
</evidence>
<name>A0ABV5S3X9_9ACTN</name>